<dbReference type="EMBL" id="JARYMX010000001">
    <property type="protein sequence ID" value="KAJ9567245.1"/>
    <property type="molecule type" value="Genomic_DNA"/>
</dbReference>
<comment type="caution">
    <text evidence="1">The sequence shown here is derived from an EMBL/GenBank/DDBJ whole genome shotgun (WGS) entry which is preliminary data.</text>
</comment>
<organism evidence="1 2">
    <name type="scientific">Centaurea solstitialis</name>
    <name type="common">yellow star-thistle</name>
    <dbReference type="NCBI Taxonomy" id="347529"/>
    <lineage>
        <taxon>Eukaryota</taxon>
        <taxon>Viridiplantae</taxon>
        <taxon>Streptophyta</taxon>
        <taxon>Embryophyta</taxon>
        <taxon>Tracheophyta</taxon>
        <taxon>Spermatophyta</taxon>
        <taxon>Magnoliopsida</taxon>
        <taxon>eudicotyledons</taxon>
        <taxon>Gunneridae</taxon>
        <taxon>Pentapetalae</taxon>
        <taxon>asterids</taxon>
        <taxon>campanulids</taxon>
        <taxon>Asterales</taxon>
        <taxon>Asteraceae</taxon>
        <taxon>Carduoideae</taxon>
        <taxon>Cardueae</taxon>
        <taxon>Centaureinae</taxon>
        <taxon>Centaurea</taxon>
    </lineage>
</organism>
<dbReference type="PANTHER" id="PTHR47165:SF4">
    <property type="entry name" value="OS03G0429900 PROTEIN"/>
    <property type="match status" value="1"/>
</dbReference>
<gene>
    <name evidence="1" type="ORF">OSB04_003211</name>
</gene>
<dbReference type="AlphaFoldDB" id="A0AA38WTM3"/>
<dbReference type="CDD" id="cd18809">
    <property type="entry name" value="SF1_C_RecD"/>
    <property type="match status" value="1"/>
</dbReference>
<evidence type="ECO:0008006" key="3">
    <source>
        <dbReference type="Google" id="ProtNLM"/>
    </source>
</evidence>
<proteinExistence type="predicted"/>
<evidence type="ECO:0000313" key="2">
    <source>
        <dbReference type="Proteomes" id="UP001172457"/>
    </source>
</evidence>
<dbReference type="PANTHER" id="PTHR47165">
    <property type="entry name" value="OS03G0429900 PROTEIN"/>
    <property type="match status" value="1"/>
</dbReference>
<dbReference type="SUPFAM" id="SSF52540">
    <property type="entry name" value="P-loop containing nucleoside triphosphate hydrolases"/>
    <property type="match status" value="1"/>
</dbReference>
<keyword evidence="2" id="KW-1185">Reference proteome</keyword>
<name>A0AA38WTM3_9ASTR</name>
<sequence length="310" mass="35415">MKAIPVKLCYAMTINKSQEHSLNKIGIYLPEPIFGHGQLYVALSRATLPTGLKILIKQQENQPRCCTKNIVYSDFLRRVDYFQFSIANSILHIVTSMASTSVNDLKARDKFKVIEVKVYHKWVSTNPPDPTPRGYCCMLLNKLEHAIQVNMSFSDMKYFNQVMQLGSTYKISNFNCERNKAWQRTLPNPTTLNFGRFTKFENILPDGCLGAVGEVTQSGDPNKNQVVRRILNVENLNGNVIEVTMWDQMASEFDDTIFETMPQPIILAISSRRVTRYKAEILITHGIIDLQLSATPATHYYFNPNIQEVH</sequence>
<evidence type="ECO:0000313" key="1">
    <source>
        <dbReference type="EMBL" id="KAJ9567245.1"/>
    </source>
</evidence>
<protein>
    <recommendedName>
        <fullName evidence="3">Replication protein A OB domain-containing protein</fullName>
    </recommendedName>
</protein>
<dbReference type="Gene3D" id="2.40.50.140">
    <property type="entry name" value="Nucleic acid-binding proteins"/>
    <property type="match status" value="2"/>
</dbReference>
<dbReference type="SUPFAM" id="SSF50249">
    <property type="entry name" value="Nucleic acid-binding proteins"/>
    <property type="match status" value="1"/>
</dbReference>
<reference evidence="1" key="1">
    <citation type="submission" date="2023-03" db="EMBL/GenBank/DDBJ databases">
        <title>Chromosome-scale reference genome and RAD-based genetic map of yellow starthistle (Centaurea solstitialis) reveal putative structural variation and QTLs associated with invader traits.</title>
        <authorList>
            <person name="Reatini B."/>
            <person name="Cang F.A."/>
            <person name="Jiang Q."/>
            <person name="Mckibben M.T.W."/>
            <person name="Barker M.S."/>
            <person name="Rieseberg L.H."/>
            <person name="Dlugosch K.M."/>
        </authorList>
    </citation>
    <scope>NUCLEOTIDE SEQUENCE</scope>
    <source>
        <strain evidence="1">CAN-66</strain>
        <tissue evidence="1">Leaf</tissue>
    </source>
</reference>
<dbReference type="InterPro" id="IPR012340">
    <property type="entry name" value="NA-bd_OB-fold"/>
</dbReference>
<accession>A0AA38WTM3</accession>
<dbReference type="Proteomes" id="UP001172457">
    <property type="component" value="Chromosome 1"/>
</dbReference>
<dbReference type="InterPro" id="IPR027417">
    <property type="entry name" value="P-loop_NTPase"/>
</dbReference>